<accession>A0A067MGJ0</accession>
<proteinExistence type="predicted"/>
<sequence>YGSSSSGDSTSRKTDYDVLKESHKFLWDDDKDSSQLSYEEQVAAKYNASLFKEYAVCDLKHYKSGNVALRWRSESEVLSGIGQETCANARCEHHQPQSERRKLPVLLTLEVPFAYVEHGEAKSALVKVVLCERCKKKLMWKKEKERQDRVQGEEERPSESGRDSDRRLPLSPRSQRPAALDEQGRPTKTRRSRSASPHRAGRRRSESPPRRS</sequence>
<dbReference type="Proteomes" id="UP000027195">
    <property type="component" value="Unassembled WGS sequence"/>
</dbReference>
<feature type="compositionally biased region" description="Basic and acidic residues" evidence="1">
    <location>
        <begin position="142"/>
        <end position="168"/>
    </location>
</feature>
<name>A0A067MGJ0_BOTB1</name>
<dbReference type="OrthoDB" id="197967at2759"/>
<dbReference type="AlphaFoldDB" id="A0A067MGJ0"/>
<evidence type="ECO:0000256" key="1">
    <source>
        <dbReference type="SAM" id="MobiDB-lite"/>
    </source>
</evidence>
<gene>
    <name evidence="2" type="ORF">BOTBODRAFT_76409</name>
</gene>
<dbReference type="InParanoid" id="A0A067MGJ0"/>
<feature type="region of interest" description="Disordered" evidence="1">
    <location>
        <begin position="142"/>
        <end position="212"/>
    </location>
</feature>
<evidence type="ECO:0000313" key="3">
    <source>
        <dbReference type="Proteomes" id="UP000027195"/>
    </source>
</evidence>
<evidence type="ECO:0008006" key="4">
    <source>
        <dbReference type="Google" id="ProtNLM"/>
    </source>
</evidence>
<keyword evidence="3" id="KW-1185">Reference proteome</keyword>
<feature type="compositionally biased region" description="Basic and acidic residues" evidence="1">
    <location>
        <begin position="203"/>
        <end position="212"/>
    </location>
</feature>
<feature type="non-terminal residue" evidence="2">
    <location>
        <position position="1"/>
    </location>
</feature>
<protein>
    <recommendedName>
        <fullName evidence="4">Protein FRA10AC1</fullName>
    </recommendedName>
</protein>
<organism evidence="2 3">
    <name type="scientific">Botryobasidium botryosum (strain FD-172 SS1)</name>
    <dbReference type="NCBI Taxonomy" id="930990"/>
    <lineage>
        <taxon>Eukaryota</taxon>
        <taxon>Fungi</taxon>
        <taxon>Dikarya</taxon>
        <taxon>Basidiomycota</taxon>
        <taxon>Agaricomycotina</taxon>
        <taxon>Agaricomycetes</taxon>
        <taxon>Cantharellales</taxon>
        <taxon>Botryobasidiaceae</taxon>
        <taxon>Botryobasidium</taxon>
    </lineage>
</organism>
<dbReference type="EMBL" id="KL198035">
    <property type="protein sequence ID" value="KDQ14908.1"/>
    <property type="molecule type" value="Genomic_DNA"/>
</dbReference>
<dbReference type="Pfam" id="PF09725">
    <property type="entry name" value="Fra10Ac1"/>
    <property type="match status" value="1"/>
</dbReference>
<reference evidence="3" key="1">
    <citation type="journal article" date="2014" name="Proc. Natl. Acad. Sci. U.S.A.">
        <title>Extensive sampling of basidiomycete genomes demonstrates inadequacy of the white-rot/brown-rot paradigm for wood decay fungi.</title>
        <authorList>
            <person name="Riley R."/>
            <person name="Salamov A.A."/>
            <person name="Brown D.W."/>
            <person name="Nagy L.G."/>
            <person name="Floudas D."/>
            <person name="Held B.W."/>
            <person name="Levasseur A."/>
            <person name="Lombard V."/>
            <person name="Morin E."/>
            <person name="Otillar R."/>
            <person name="Lindquist E.A."/>
            <person name="Sun H."/>
            <person name="LaButti K.M."/>
            <person name="Schmutz J."/>
            <person name="Jabbour D."/>
            <person name="Luo H."/>
            <person name="Baker S.E."/>
            <person name="Pisabarro A.G."/>
            <person name="Walton J.D."/>
            <person name="Blanchette R.A."/>
            <person name="Henrissat B."/>
            <person name="Martin F."/>
            <person name="Cullen D."/>
            <person name="Hibbett D.S."/>
            <person name="Grigoriev I.V."/>
        </authorList>
    </citation>
    <scope>NUCLEOTIDE SEQUENCE [LARGE SCALE GENOMIC DNA]</scope>
    <source>
        <strain evidence="3">FD-172 SS1</strain>
    </source>
</reference>
<dbReference type="HOGENOM" id="CLU_061714_2_1_1"/>
<dbReference type="InterPro" id="IPR019129">
    <property type="entry name" value="Folate-sensitive_fs_Fra10Ac1"/>
</dbReference>
<dbReference type="STRING" id="930990.A0A067MGJ0"/>
<evidence type="ECO:0000313" key="2">
    <source>
        <dbReference type="EMBL" id="KDQ14908.1"/>
    </source>
</evidence>
<feature type="non-terminal residue" evidence="2">
    <location>
        <position position="212"/>
    </location>
</feature>